<evidence type="ECO:0000313" key="1">
    <source>
        <dbReference type="EMBL" id="MDT2249940.1"/>
    </source>
</evidence>
<organism evidence="1 2">
    <name type="scientific">Paenibacillus larvae</name>
    <dbReference type="NCBI Taxonomy" id="1464"/>
    <lineage>
        <taxon>Bacteria</taxon>
        <taxon>Bacillati</taxon>
        <taxon>Bacillota</taxon>
        <taxon>Bacilli</taxon>
        <taxon>Bacillales</taxon>
        <taxon>Paenibacillaceae</taxon>
        <taxon>Paenibacillus</taxon>
    </lineage>
</organism>
<sequence>MDASDTSKIKRFEMFPNDQTAVTVFTQQSGILGNPWASLLLIPGNMADLLRLGKVRITWLIIRHCFEKKGKAALADNLLK</sequence>
<reference evidence="1" key="1">
    <citation type="journal article" date="2023" name="J. Vet. Diagn. Invest.">
        <title>Oxytetracycline-resistant Paenibacillus larvae identified in commercial beekeeping operations in Saskatchewan using pooled honey sampling.</title>
        <authorList>
            <person name="Obshta O."/>
            <person name="Zabrodski M.W."/>
            <person name="Soomro T."/>
            <person name="Wilson G."/>
            <person name="Masood F."/>
            <person name="Thebeau J."/>
            <person name="Silva M.C.B."/>
            <person name="Biganski S."/>
            <person name="Kozii I.V."/>
            <person name="Koziy R.V."/>
            <person name="Raza M.F."/>
            <person name="Jose M.S."/>
            <person name="Simko E."/>
            <person name="Wood S.C."/>
        </authorList>
    </citation>
    <scope>NUCLEOTIDE SEQUENCE</scope>
    <source>
        <strain evidence="1">PL001</strain>
    </source>
</reference>
<reference evidence="1" key="2">
    <citation type="submission" date="2023-03" db="EMBL/GenBank/DDBJ databases">
        <authorList>
            <person name="Obshta O."/>
            <person name="Zabrodski M.W."/>
            <person name="Soomro T."/>
            <person name="Wilson G."/>
            <person name="Masood F."/>
            <person name="Thebeau J."/>
            <person name="Bezerra Da Silva M.C."/>
            <person name="Raza F."/>
            <person name="Biganski S."/>
            <person name="Jose M."/>
            <person name="Camilli M."/>
            <person name="Kozii I.V."/>
            <person name="Kozii R.V."/>
            <person name="Simko E."/>
            <person name="Wood S.C."/>
        </authorList>
    </citation>
    <scope>NUCLEOTIDE SEQUENCE</scope>
    <source>
        <strain evidence="1">PL001</strain>
    </source>
</reference>
<name>A0AAP5JR68_9BACL</name>
<accession>A0AAP5JR68</accession>
<comment type="caution">
    <text evidence="1">The sequence shown here is derived from an EMBL/GenBank/DDBJ whole genome shotgun (WGS) entry which is preliminary data.</text>
</comment>
<evidence type="ECO:0000313" key="2">
    <source>
        <dbReference type="Proteomes" id="UP001259239"/>
    </source>
</evidence>
<dbReference type="EMBL" id="JARQGV010000004">
    <property type="protein sequence ID" value="MDT2249940.1"/>
    <property type="molecule type" value="Genomic_DNA"/>
</dbReference>
<protein>
    <submittedName>
        <fullName evidence="1">Uncharacterized protein</fullName>
    </submittedName>
</protein>
<dbReference type="AlphaFoldDB" id="A0AAP5JR68"/>
<dbReference type="RefSeq" id="WP_268589419.1">
    <property type="nucleotide sequence ID" value="NZ_JAMDNE010000035.1"/>
</dbReference>
<proteinExistence type="predicted"/>
<dbReference type="Proteomes" id="UP001259239">
    <property type="component" value="Unassembled WGS sequence"/>
</dbReference>
<gene>
    <name evidence="1" type="ORF">P7H09_00625</name>
</gene>